<accession>A0A8X6V7V4</accession>
<gene>
    <name evidence="2" type="ORF">TNCV_3066001</name>
</gene>
<comment type="caution">
    <text evidence="2">The sequence shown here is derived from an EMBL/GenBank/DDBJ whole genome shotgun (WGS) entry which is preliminary data.</text>
</comment>
<feature type="compositionally biased region" description="Acidic residues" evidence="1">
    <location>
        <begin position="52"/>
        <end position="66"/>
    </location>
</feature>
<protein>
    <submittedName>
        <fullName evidence="2">Uncharacterized protein</fullName>
    </submittedName>
</protein>
<reference evidence="2" key="1">
    <citation type="submission" date="2020-08" db="EMBL/GenBank/DDBJ databases">
        <title>Multicomponent nature underlies the extraordinary mechanical properties of spider dragline silk.</title>
        <authorList>
            <person name="Kono N."/>
            <person name="Nakamura H."/>
            <person name="Mori M."/>
            <person name="Yoshida Y."/>
            <person name="Ohtoshi R."/>
            <person name="Malay A.D."/>
            <person name="Moran D.A.P."/>
            <person name="Tomita M."/>
            <person name="Numata K."/>
            <person name="Arakawa K."/>
        </authorList>
    </citation>
    <scope>NUCLEOTIDE SEQUENCE</scope>
</reference>
<feature type="region of interest" description="Disordered" evidence="1">
    <location>
        <begin position="40"/>
        <end position="78"/>
    </location>
</feature>
<dbReference type="AlphaFoldDB" id="A0A8X6V7V4"/>
<organism evidence="2 3">
    <name type="scientific">Trichonephila clavipes</name>
    <name type="common">Golden silk orbweaver</name>
    <name type="synonym">Nephila clavipes</name>
    <dbReference type="NCBI Taxonomy" id="2585209"/>
    <lineage>
        <taxon>Eukaryota</taxon>
        <taxon>Metazoa</taxon>
        <taxon>Ecdysozoa</taxon>
        <taxon>Arthropoda</taxon>
        <taxon>Chelicerata</taxon>
        <taxon>Arachnida</taxon>
        <taxon>Araneae</taxon>
        <taxon>Araneomorphae</taxon>
        <taxon>Entelegynae</taxon>
        <taxon>Araneoidea</taxon>
        <taxon>Nephilidae</taxon>
        <taxon>Trichonephila</taxon>
    </lineage>
</organism>
<dbReference type="Proteomes" id="UP000887159">
    <property type="component" value="Unassembled WGS sequence"/>
</dbReference>
<name>A0A8X6V7V4_TRICX</name>
<evidence type="ECO:0000256" key="1">
    <source>
        <dbReference type="SAM" id="MobiDB-lite"/>
    </source>
</evidence>
<evidence type="ECO:0000313" key="2">
    <source>
        <dbReference type="EMBL" id="GFX97713.1"/>
    </source>
</evidence>
<keyword evidence="3" id="KW-1185">Reference proteome</keyword>
<sequence>MQTASSQNNSMDGVGFQLNCFENTRKRQASMPKAFSETLLARDDASQTDIAEKDEEGNSIDQDEPDIGEKSLLNHLKL</sequence>
<proteinExistence type="predicted"/>
<evidence type="ECO:0000313" key="3">
    <source>
        <dbReference type="Proteomes" id="UP000887159"/>
    </source>
</evidence>
<dbReference type="EMBL" id="BMAU01021199">
    <property type="protein sequence ID" value="GFX97713.1"/>
    <property type="molecule type" value="Genomic_DNA"/>
</dbReference>